<comment type="caution">
    <text evidence="1">The sequence shown here is derived from an EMBL/GenBank/DDBJ whole genome shotgun (WGS) entry which is preliminary data.</text>
</comment>
<accession>A0A2U2ARZ4</accession>
<sequence>MIKKMIYTPNHERGMTLLEMILLLLLIALTSFALIPLYRSLHESILLEIATFHLKQDLQMVKNLASLEERSLTLCGSRDGLHCLGEEERIWPGWLLFYDDQQQFIPIEETILHYYPLAKKSRQQLMITTTVNIGGGLNINARREYGYGMARSLPNGRINICYQNKARNHQNLPSFIINVYGYFRLTNEKGSC</sequence>
<gene>
    <name evidence="1" type="ORF">DC077_04330</name>
</gene>
<dbReference type="AlphaFoldDB" id="A0A2U2ARZ4"/>
<reference evidence="2" key="1">
    <citation type="submission" date="2018-05" db="EMBL/GenBank/DDBJ databases">
        <title>Ignatzschineria dubaiensis sp. nov., isolated from necrotic foot tissues of dromedaries (Camelus dromedarius) and associated maggots in Dubai, United Arab Emirates.</title>
        <authorList>
            <person name="Tsang C.C."/>
            <person name="Tang J.Y.M."/>
            <person name="Fong J.Y.H."/>
            <person name="Kinne J."/>
            <person name="Lee H.H."/>
            <person name="Joseph M."/>
            <person name="Jose S."/>
            <person name="Schuster R.K."/>
            <person name="Tang Y."/>
            <person name="Sivakumar S."/>
            <person name="Chen J.H.K."/>
            <person name="Teng J.L.L."/>
            <person name="Lau S.K.P."/>
            <person name="Wernery U."/>
            <person name="Woo P.C.Y."/>
        </authorList>
    </citation>
    <scope>NUCLEOTIDE SEQUENCE [LARGE SCALE GENOMIC DNA]</scope>
    <source>
        <strain evidence="2">UAE-HKU57</strain>
    </source>
</reference>
<organism evidence="1 2">
    <name type="scientific">Ignatzschineria cameli</name>
    <dbReference type="NCBI Taxonomy" id="2182793"/>
    <lineage>
        <taxon>Bacteria</taxon>
        <taxon>Pseudomonadati</taxon>
        <taxon>Pseudomonadota</taxon>
        <taxon>Gammaproteobacteria</taxon>
        <taxon>Cardiobacteriales</taxon>
        <taxon>Ignatzschineriaceae</taxon>
        <taxon>Ignatzschineria</taxon>
    </lineage>
</organism>
<proteinExistence type="predicted"/>
<dbReference type="SUPFAM" id="SSF54523">
    <property type="entry name" value="Pili subunits"/>
    <property type="match status" value="1"/>
</dbReference>
<dbReference type="InterPro" id="IPR045584">
    <property type="entry name" value="Pilin-like"/>
</dbReference>
<evidence type="ECO:0008006" key="3">
    <source>
        <dbReference type="Google" id="ProtNLM"/>
    </source>
</evidence>
<dbReference type="InterPro" id="IPR012902">
    <property type="entry name" value="N_methyl_site"/>
</dbReference>
<dbReference type="RefSeq" id="WP_109217844.1">
    <property type="nucleotide sequence ID" value="NZ_QEWT01000002.1"/>
</dbReference>
<dbReference type="PROSITE" id="PS00409">
    <property type="entry name" value="PROKAR_NTER_METHYL"/>
    <property type="match status" value="1"/>
</dbReference>
<dbReference type="EMBL" id="QEWW01000002">
    <property type="protein sequence ID" value="PWD87045.1"/>
    <property type="molecule type" value="Genomic_DNA"/>
</dbReference>
<evidence type="ECO:0000313" key="2">
    <source>
        <dbReference type="Proteomes" id="UP000245059"/>
    </source>
</evidence>
<name>A0A2U2ARZ4_9GAMM</name>
<protein>
    <recommendedName>
        <fullName evidence="3">Prepilin-type N-terminal cleavage/methylation domain-containing protein</fullName>
    </recommendedName>
</protein>
<dbReference type="Proteomes" id="UP000245059">
    <property type="component" value="Unassembled WGS sequence"/>
</dbReference>
<evidence type="ECO:0000313" key="1">
    <source>
        <dbReference type="EMBL" id="PWD87045.1"/>
    </source>
</evidence>